<feature type="transmembrane region" description="Helical" evidence="6">
    <location>
        <begin position="746"/>
        <end position="766"/>
    </location>
</feature>
<feature type="transmembrane region" description="Helical" evidence="6">
    <location>
        <begin position="662"/>
        <end position="686"/>
    </location>
</feature>
<dbReference type="Proteomes" id="UP000253919">
    <property type="component" value="Unassembled WGS sequence"/>
</dbReference>
<feature type="transmembrane region" description="Helical" evidence="6">
    <location>
        <begin position="277"/>
        <end position="298"/>
    </location>
</feature>
<sequence length="785" mass="87159">MPYNYFKIAGRTLLRQKGFSFLNITGLSLGLATSLLILLWVVDELQFDGFHKRIDRLYVVLHHLNFTNGEIRTGPDTQGLLAPALKENFPEIVDATRVSFAQERILKIGEKAFKEQGHFADPNFFKIFSFPLLIGDAKTVLQDISSIVISQSFAQKHFGNVPQALGKVIQIGDADKFVVSGVFRDVPKNSSLQFEYVLPFEVLFQNNHWLRDWGASSIQTFVLLHDNAGANAVSSKIENFVKKQAKASISTLMLQPLKQFYLYNKFENGQPAGGRIVYVRLFSVVAIFILLIACINFMNLATARSAQRAKEVGVRKVIGASRTSLISQLLTESFLLALVSMVIALAVVTYALPFFNQLTGKSICLPFTNPAFFLTVISITLFTSLLAGSYPALFLSAFQSVQVLKGTIKVSAGARFLRQGLVVFQFVLSTGLIVSTGVVYRQIQYMKNKNLGLNQENLIYFQGTGGVLNHFEAYRTELLAQPGISKVAQSSQELLGSVTTSQSLNWEGKNPRDIISFQVIQADADFIPTMGAKLKEGRNFSPHLATDSLSYIVNEEALKIMGLPHPVGQKLSFQGKEGKIIGLVQDFHVSSLHDPIMPVLITLRPQEARMIYVRTRSGQAPQAIASLQKLHLQFESATPFEYHFLDQSCERIYRHDRLVSKLATGFAFISIFISCLGLFGLVTFTVQQRTKEIGIRKVLGASVRLIVALLSKDFLKLVLLANIIAWPLAGWAMHQWLQDFAYRTNLGWEIFALAGATTVFIALLTISLQAIKAAVANPINALRSE</sequence>
<evidence type="ECO:0000256" key="5">
    <source>
        <dbReference type="ARBA" id="ARBA00023136"/>
    </source>
</evidence>
<dbReference type="InterPro" id="IPR025857">
    <property type="entry name" value="MacB_PCD"/>
</dbReference>
<feature type="transmembrane region" description="Helical" evidence="6">
    <location>
        <begin position="416"/>
        <end position="440"/>
    </location>
</feature>
<keyword evidence="5 6" id="KW-0472">Membrane</keyword>
<keyword evidence="2" id="KW-1003">Cell membrane</keyword>
<evidence type="ECO:0000256" key="6">
    <source>
        <dbReference type="SAM" id="Phobius"/>
    </source>
</evidence>
<dbReference type="PANTHER" id="PTHR30572">
    <property type="entry name" value="MEMBRANE COMPONENT OF TRANSPORTER-RELATED"/>
    <property type="match status" value="1"/>
</dbReference>
<accession>A0A369QPF3</accession>
<feature type="domain" description="MacB-like periplasmic core" evidence="8">
    <location>
        <begin position="20"/>
        <end position="239"/>
    </location>
</feature>
<evidence type="ECO:0000259" key="8">
    <source>
        <dbReference type="Pfam" id="PF12704"/>
    </source>
</evidence>
<dbReference type="AlphaFoldDB" id="A0A369QPF3"/>
<name>A0A369QPF3_9BACT</name>
<reference evidence="9 10" key="1">
    <citation type="submission" date="2018-04" db="EMBL/GenBank/DDBJ databases">
        <title>Adhaeribacter sp. HMF7616 genome sequencing and assembly.</title>
        <authorList>
            <person name="Kang H."/>
            <person name="Kang J."/>
            <person name="Cha I."/>
            <person name="Kim H."/>
            <person name="Joh K."/>
        </authorList>
    </citation>
    <scope>NUCLEOTIDE SEQUENCE [LARGE SCALE GENOMIC DNA]</scope>
    <source>
        <strain evidence="9 10">HMF7616</strain>
    </source>
</reference>
<evidence type="ECO:0000313" key="9">
    <source>
        <dbReference type="EMBL" id="RDC65545.1"/>
    </source>
</evidence>
<keyword evidence="3 6" id="KW-0812">Transmembrane</keyword>
<evidence type="ECO:0000313" key="10">
    <source>
        <dbReference type="Proteomes" id="UP000253919"/>
    </source>
</evidence>
<evidence type="ECO:0000259" key="7">
    <source>
        <dbReference type="Pfam" id="PF02687"/>
    </source>
</evidence>
<feature type="domain" description="ABC3 transporter permease C-terminal" evidence="7">
    <location>
        <begin position="666"/>
        <end position="777"/>
    </location>
</feature>
<evidence type="ECO:0000256" key="3">
    <source>
        <dbReference type="ARBA" id="ARBA00022692"/>
    </source>
</evidence>
<evidence type="ECO:0000256" key="4">
    <source>
        <dbReference type="ARBA" id="ARBA00022989"/>
    </source>
</evidence>
<dbReference type="GO" id="GO:0005886">
    <property type="term" value="C:plasma membrane"/>
    <property type="evidence" value="ECO:0007669"/>
    <property type="project" value="UniProtKB-SubCell"/>
</dbReference>
<feature type="domain" description="ABC3 transporter permease C-terminal" evidence="7">
    <location>
        <begin position="284"/>
        <end position="395"/>
    </location>
</feature>
<dbReference type="Pfam" id="PF02687">
    <property type="entry name" value="FtsX"/>
    <property type="match status" value="2"/>
</dbReference>
<feature type="transmembrane region" description="Helical" evidence="6">
    <location>
        <begin position="714"/>
        <end position="734"/>
    </location>
</feature>
<proteinExistence type="predicted"/>
<organism evidence="9 10">
    <name type="scientific">Adhaeribacter pallidiroseus</name>
    <dbReference type="NCBI Taxonomy" id="2072847"/>
    <lineage>
        <taxon>Bacteria</taxon>
        <taxon>Pseudomonadati</taxon>
        <taxon>Bacteroidota</taxon>
        <taxon>Cytophagia</taxon>
        <taxon>Cytophagales</taxon>
        <taxon>Hymenobacteraceae</taxon>
        <taxon>Adhaeribacter</taxon>
    </lineage>
</organism>
<feature type="transmembrane region" description="Helical" evidence="6">
    <location>
        <begin position="372"/>
        <end position="395"/>
    </location>
</feature>
<keyword evidence="9" id="KW-0547">Nucleotide-binding</keyword>
<dbReference type="Pfam" id="PF12704">
    <property type="entry name" value="MacB_PCD"/>
    <property type="match status" value="2"/>
</dbReference>
<keyword evidence="9" id="KW-0067">ATP-binding</keyword>
<keyword evidence="4 6" id="KW-1133">Transmembrane helix</keyword>
<dbReference type="GO" id="GO:0022857">
    <property type="term" value="F:transmembrane transporter activity"/>
    <property type="evidence" value="ECO:0007669"/>
    <property type="project" value="TreeGrafter"/>
</dbReference>
<feature type="domain" description="MacB-like periplasmic core" evidence="8">
    <location>
        <begin position="427"/>
        <end position="625"/>
    </location>
</feature>
<evidence type="ECO:0000256" key="2">
    <source>
        <dbReference type="ARBA" id="ARBA00022475"/>
    </source>
</evidence>
<dbReference type="RefSeq" id="WP_115374537.1">
    <property type="nucleotide sequence ID" value="NZ_QASA01000001.1"/>
</dbReference>
<dbReference type="OrthoDB" id="5933722at2"/>
<protein>
    <submittedName>
        <fullName evidence="9">Macrolide export ATP-binding/permease protein MacB</fullName>
    </submittedName>
</protein>
<keyword evidence="10" id="KW-1185">Reference proteome</keyword>
<dbReference type="EMBL" id="QASA01000001">
    <property type="protein sequence ID" value="RDC65545.1"/>
    <property type="molecule type" value="Genomic_DNA"/>
</dbReference>
<feature type="transmembrane region" description="Helical" evidence="6">
    <location>
        <begin position="334"/>
        <end position="352"/>
    </location>
</feature>
<evidence type="ECO:0000256" key="1">
    <source>
        <dbReference type="ARBA" id="ARBA00004651"/>
    </source>
</evidence>
<gene>
    <name evidence="9" type="ORF">AHMF7616_04175</name>
</gene>
<comment type="caution">
    <text evidence="9">The sequence shown here is derived from an EMBL/GenBank/DDBJ whole genome shotgun (WGS) entry which is preliminary data.</text>
</comment>
<dbReference type="InterPro" id="IPR050250">
    <property type="entry name" value="Macrolide_Exporter_MacB"/>
</dbReference>
<dbReference type="PANTHER" id="PTHR30572:SF18">
    <property type="entry name" value="ABC-TYPE MACROLIDE FAMILY EXPORT SYSTEM PERMEASE COMPONENT 2"/>
    <property type="match status" value="1"/>
</dbReference>
<dbReference type="InterPro" id="IPR003838">
    <property type="entry name" value="ABC3_permease_C"/>
</dbReference>
<comment type="subcellular location">
    <subcellularLocation>
        <location evidence="1">Cell membrane</location>
        <topology evidence="1">Multi-pass membrane protein</topology>
    </subcellularLocation>
</comment>
<dbReference type="GO" id="GO:0005524">
    <property type="term" value="F:ATP binding"/>
    <property type="evidence" value="ECO:0007669"/>
    <property type="project" value="UniProtKB-KW"/>
</dbReference>
<feature type="transmembrane region" description="Helical" evidence="6">
    <location>
        <begin position="21"/>
        <end position="42"/>
    </location>
</feature>